<protein>
    <submittedName>
        <fullName evidence="1">Uncharacterized protein</fullName>
    </submittedName>
</protein>
<organism evidence="1 2">
    <name type="scientific">Apiosordaria backusii</name>
    <dbReference type="NCBI Taxonomy" id="314023"/>
    <lineage>
        <taxon>Eukaryota</taxon>
        <taxon>Fungi</taxon>
        <taxon>Dikarya</taxon>
        <taxon>Ascomycota</taxon>
        <taxon>Pezizomycotina</taxon>
        <taxon>Sordariomycetes</taxon>
        <taxon>Sordariomycetidae</taxon>
        <taxon>Sordariales</taxon>
        <taxon>Lasiosphaeriaceae</taxon>
        <taxon>Apiosordaria</taxon>
    </lineage>
</organism>
<sequence length="51" mass="5342">MTAGDMPYLVLVSDLFFSDEMQLSNLITLSAVIGFGTATLEFNASGLVAGL</sequence>
<dbReference type="Proteomes" id="UP001172159">
    <property type="component" value="Unassembled WGS sequence"/>
</dbReference>
<comment type="caution">
    <text evidence="1">The sequence shown here is derived from an EMBL/GenBank/DDBJ whole genome shotgun (WGS) entry which is preliminary data.</text>
</comment>
<accession>A0AA40EFC0</accession>
<dbReference type="AlphaFoldDB" id="A0AA40EFC0"/>
<evidence type="ECO:0000313" key="1">
    <source>
        <dbReference type="EMBL" id="KAK0736297.1"/>
    </source>
</evidence>
<gene>
    <name evidence="1" type="ORF">B0T21DRAFT_451092</name>
</gene>
<reference evidence="1" key="1">
    <citation type="submission" date="2023-06" db="EMBL/GenBank/DDBJ databases">
        <title>Genome-scale phylogeny and comparative genomics of the fungal order Sordariales.</title>
        <authorList>
            <consortium name="Lawrence Berkeley National Laboratory"/>
            <person name="Hensen N."/>
            <person name="Bonometti L."/>
            <person name="Westerberg I."/>
            <person name="Brannstrom I.O."/>
            <person name="Guillou S."/>
            <person name="Cros-Aarteil S."/>
            <person name="Calhoun S."/>
            <person name="Haridas S."/>
            <person name="Kuo A."/>
            <person name="Mondo S."/>
            <person name="Pangilinan J."/>
            <person name="Riley R."/>
            <person name="Labutti K."/>
            <person name="Andreopoulos B."/>
            <person name="Lipzen A."/>
            <person name="Chen C."/>
            <person name="Yanf M."/>
            <person name="Daum C."/>
            <person name="Ng V."/>
            <person name="Clum A."/>
            <person name="Steindorff A."/>
            <person name="Ohm R."/>
            <person name="Martin F."/>
            <person name="Silar P."/>
            <person name="Natvig D."/>
            <person name="Lalanne C."/>
            <person name="Gautier V."/>
            <person name="Ament-Velasquez S.L."/>
            <person name="Kruys A."/>
            <person name="Hutchinson M.I."/>
            <person name="Powell A.J."/>
            <person name="Barry K."/>
            <person name="Miller A.N."/>
            <person name="Grigoriev I.V."/>
            <person name="Debuchy R."/>
            <person name="Gladieux P."/>
            <person name="Thoren M.H."/>
            <person name="Johannesson H."/>
        </authorList>
    </citation>
    <scope>NUCLEOTIDE SEQUENCE</scope>
    <source>
        <strain evidence="1">CBS 540.89</strain>
    </source>
</reference>
<name>A0AA40EFC0_9PEZI</name>
<evidence type="ECO:0000313" key="2">
    <source>
        <dbReference type="Proteomes" id="UP001172159"/>
    </source>
</evidence>
<dbReference type="EMBL" id="JAUKTV010000006">
    <property type="protein sequence ID" value="KAK0736297.1"/>
    <property type="molecule type" value="Genomic_DNA"/>
</dbReference>
<keyword evidence="2" id="KW-1185">Reference proteome</keyword>
<proteinExistence type="predicted"/>